<dbReference type="OrthoDB" id="153872at2759"/>
<gene>
    <name evidence="2" type="ORF">FNV43_RR00760</name>
</gene>
<feature type="region of interest" description="Disordered" evidence="1">
    <location>
        <begin position="184"/>
        <end position="207"/>
    </location>
</feature>
<evidence type="ECO:0000313" key="3">
    <source>
        <dbReference type="Proteomes" id="UP000796880"/>
    </source>
</evidence>
<evidence type="ECO:0000256" key="1">
    <source>
        <dbReference type="SAM" id="MobiDB-lite"/>
    </source>
</evidence>
<dbReference type="Proteomes" id="UP000796880">
    <property type="component" value="Unassembled WGS sequence"/>
</dbReference>
<accession>A0A8K0MRP5</accession>
<dbReference type="AlphaFoldDB" id="A0A8K0MRP5"/>
<sequence>MKIQCDVRESSGGCDLLCRRSSTLREMRCRSSWANKLASKHQRLLLQCLSTSYLDVTYAKLLVSLCFETLMFIKFYGLRPIEEDIEQIVKLPRPPQKTKPGEGKVALLGHWNPVALSSSCNKDNETSCPEPPNQNSQQISTKIPVQQPSSFTSSWAVDDLLHLSDFDSPEKTRSLRDQITEEALAPAEVPQLPMSQSSNIASYKPSKYNAPYKKPRIEVSIDNDDEYFTVPDLG</sequence>
<organism evidence="2 3">
    <name type="scientific">Rhamnella rubrinervis</name>
    <dbReference type="NCBI Taxonomy" id="2594499"/>
    <lineage>
        <taxon>Eukaryota</taxon>
        <taxon>Viridiplantae</taxon>
        <taxon>Streptophyta</taxon>
        <taxon>Embryophyta</taxon>
        <taxon>Tracheophyta</taxon>
        <taxon>Spermatophyta</taxon>
        <taxon>Magnoliopsida</taxon>
        <taxon>eudicotyledons</taxon>
        <taxon>Gunneridae</taxon>
        <taxon>Pentapetalae</taxon>
        <taxon>rosids</taxon>
        <taxon>fabids</taxon>
        <taxon>Rosales</taxon>
        <taxon>Rhamnaceae</taxon>
        <taxon>rhamnoid group</taxon>
        <taxon>Rhamneae</taxon>
        <taxon>Rhamnella</taxon>
    </lineage>
</organism>
<feature type="compositionally biased region" description="Polar residues" evidence="1">
    <location>
        <begin position="133"/>
        <end position="143"/>
    </location>
</feature>
<keyword evidence="3" id="KW-1185">Reference proteome</keyword>
<feature type="region of interest" description="Disordered" evidence="1">
    <location>
        <begin position="120"/>
        <end position="143"/>
    </location>
</feature>
<dbReference type="EMBL" id="VOIH02000001">
    <property type="protein sequence ID" value="KAF3456112.1"/>
    <property type="molecule type" value="Genomic_DNA"/>
</dbReference>
<protein>
    <submittedName>
        <fullName evidence="2">Uncharacterized protein</fullName>
    </submittedName>
</protein>
<proteinExistence type="predicted"/>
<reference evidence="2" key="1">
    <citation type="submission" date="2020-03" db="EMBL/GenBank/DDBJ databases">
        <title>A high-quality chromosome-level genome assembly of a woody plant with both climbing and erect habits, Rhamnella rubrinervis.</title>
        <authorList>
            <person name="Lu Z."/>
            <person name="Yang Y."/>
            <person name="Zhu X."/>
            <person name="Sun Y."/>
        </authorList>
    </citation>
    <scope>NUCLEOTIDE SEQUENCE</scope>
    <source>
        <strain evidence="2">BYM</strain>
        <tissue evidence="2">Leaf</tissue>
    </source>
</reference>
<comment type="caution">
    <text evidence="2">The sequence shown here is derived from an EMBL/GenBank/DDBJ whole genome shotgun (WGS) entry which is preliminary data.</text>
</comment>
<evidence type="ECO:0000313" key="2">
    <source>
        <dbReference type="EMBL" id="KAF3456112.1"/>
    </source>
</evidence>
<name>A0A8K0MRP5_9ROSA</name>